<dbReference type="PANTHER" id="PTHR30619:SF1">
    <property type="entry name" value="RECOMBINATION PROTEIN 2"/>
    <property type="match status" value="1"/>
</dbReference>
<accession>A0A2T5PMH1</accession>
<protein>
    <recommendedName>
        <fullName evidence="1">Metallo-beta-lactamase domain-containing protein</fullName>
    </recommendedName>
</protein>
<gene>
    <name evidence="2" type="ORF">DBO86_11690</name>
</gene>
<keyword evidence="3" id="KW-1185">Reference proteome</keyword>
<proteinExistence type="predicted"/>
<evidence type="ECO:0000259" key="1">
    <source>
        <dbReference type="Pfam" id="PF00753"/>
    </source>
</evidence>
<dbReference type="EMBL" id="QASO01000067">
    <property type="protein sequence ID" value="PTU78910.1"/>
    <property type="molecule type" value="Genomic_DNA"/>
</dbReference>
<evidence type="ECO:0000313" key="2">
    <source>
        <dbReference type="EMBL" id="PTU78910.1"/>
    </source>
</evidence>
<evidence type="ECO:0000313" key="3">
    <source>
        <dbReference type="Proteomes" id="UP000244052"/>
    </source>
</evidence>
<comment type="caution">
    <text evidence="2">The sequence shown here is derived from an EMBL/GenBank/DDBJ whole genome shotgun (WGS) entry which is preliminary data.</text>
</comment>
<dbReference type="InterPro" id="IPR001279">
    <property type="entry name" value="Metallo-B-lactamas"/>
</dbReference>
<feature type="domain" description="Metallo-beta-lactamase" evidence="1">
    <location>
        <begin position="9"/>
        <end position="117"/>
    </location>
</feature>
<sequence>MPTEVDFMNVGQGNMTLLKLANGKVHLYDCNVTNDNEKDVLGYLRRQIGQGTKIDVFICSHRDADHMRGVKKVHAKHPIQHVWDSGAVGTTPDCTEYREYMQLRRDVGFTEVEHKTYYDYGNTWLRIMNAKNDNLADNANAQSIVIKVVHRDSAAGKSYSSALLTGDTDAVTWKEIRKHYADADLSCSILLASHHGSISYFDDPGDDEHYYTSHIRAKSPAMTIVSVGDNPHGHPDKKALSLYEKYSSGSKQGNKVFRTDEKGNIRLVLNDGGGWELTPRQ</sequence>
<name>A0A2T5PMH1_ECTOL</name>
<organism evidence="2 3">
    <name type="scientific">Ectopseudomonas oleovorans</name>
    <name type="common">Pseudomonas oleovorans</name>
    <dbReference type="NCBI Taxonomy" id="301"/>
    <lineage>
        <taxon>Bacteria</taxon>
        <taxon>Pseudomonadati</taxon>
        <taxon>Pseudomonadota</taxon>
        <taxon>Gammaproteobacteria</taxon>
        <taxon>Pseudomonadales</taxon>
        <taxon>Pseudomonadaceae</taxon>
        <taxon>Ectopseudomonas</taxon>
    </lineage>
</organism>
<dbReference type="Pfam" id="PF00753">
    <property type="entry name" value="Lactamase_B"/>
    <property type="match status" value="1"/>
</dbReference>
<dbReference type="InterPro" id="IPR052159">
    <property type="entry name" value="Competence_DNA_uptake"/>
</dbReference>
<dbReference type="AlphaFoldDB" id="A0A2T5PMH1"/>
<dbReference type="SUPFAM" id="SSF56281">
    <property type="entry name" value="Metallo-hydrolase/oxidoreductase"/>
    <property type="match status" value="1"/>
</dbReference>
<dbReference type="Proteomes" id="UP000244052">
    <property type="component" value="Unassembled WGS sequence"/>
</dbReference>
<dbReference type="PANTHER" id="PTHR30619">
    <property type="entry name" value="DNA INTERNALIZATION/COMPETENCE PROTEIN COMEC/REC2"/>
    <property type="match status" value="1"/>
</dbReference>
<reference evidence="2 3" key="1">
    <citation type="submission" date="2018-04" db="EMBL/GenBank/DDBJ databases">
        <title>Pseudomonas sp. nov., isolated from mangrove soil.</title>
        <authorList>
            <person name="Chen C."/>
        </authorList>
    </citation>
    <scope>NUCLEOTIDE SEQUENCE [LARGE SCALE GENOMIC DNA]</scope>
    <source>
        <strain evidence="2 3">JCM 14246</strain>
    </source>
</reference>
<dbReference type="Gene3D" id="3.60.15.10">
    <property type="entry name" value="Ribonuclease Z/Hydroxyacylglutathione hydrolase-like"/>
    <property type="match status" value="1"/>
</dbReference>
<dbReference type="InterPro" id="IPR036866">
    <property type="entry name" value="RibonucZ/Hydroxyglut_hydro"/>
</dbReference>